<evidence type="ECO:0000313" key="18">
    <source>
        <dbReference type="EMBL" id="MCI2242421.1"/>
    </source>
</evidence>
<dbReference type="InterPro" id="IPR003824">
    <property type="entry name" value="UppP"/>
</dbReference>
<comment type="caution">
    <text evidence="18">The sequence shown here is derived from an EMBL/GenBank/DDBJ whole genome shotgun (WGS) entry which is preliminary data.</text>
</comment>
<evidence type="ECO:0000256" key="1">
    <source>
        <dbReference type="ARBA" id="ARBA00004651"/>
    </source>
</evidence>
<evidence type="ECO:0000256" key="11">
    <source>
        <dbReference type="ARBA" id="ARBA00023136"/>
    </source>
</evidence>
<dbReference type="PANTHER" id="PTHR30622">
    <property type="entry name" value="UNDECAPRENYL-DIPHOSPHATASE"/>
    <property type="match status" value="1"/>
</dbReference>
<feature type="transmembrane region" description="Helical" evidence="17">
    <location>
        <begin position="116"/>
        <end position="132"/>
    </location>
</feature>
<dbReference type="RefSeq" id="WP_242165672.1">
    <property type="nucleotide sequence ID" value="NZ_JAJMLW010000003.1"/>
</dbReference>
<evidence type="ECO:0000256" key="10">
    <source>
        <dbReference type="ARBA" id="ARBA00022989"/>
    </source>
</evidence>
<keyword evidence="9 17" id="KW-0573">Peptidoglycan synthesis</keyword>
<evidence type="ECO:0000256" key="16">
    <source>
        <dbReference type="ARBA" id="ARBA00047594"/>
    </source>
</evidence>
<feature type="transmembrane region" description="Helical" evidence="17">
    <location>
        <begin position="293"/>
        <end position="315"/>
    </location>
</feature>
<comment type="similarity">
    <text evidence="2 17">Belongs to the UppP family.</text>
</comment>
<feature type="transmembrane region" description="Helical" evidence="17">
    <location>
        <begin position="327"/>
        <end position="348"/>
    </location>
</feature>
<keyword evidence="5 17" id="KW-1003">Cell membrane</keyword>
<evidence type="ECO:0000256" key="6">
    <source>
        <dbReference type="ARBA" id="ARBA00022692"/>
    </source>
</evidence>
<evidence type="ECO:0000256" key="13">
    <source>
        <dbReference type="ARBA" id="ARBA00023316"/>
    </source>
</evidence>
<keyword evidence="19" id="KW-1185">Reference proteome</keyword>
<sequence length="349" mass="38194">MIIEILKALLIGIVEGITEWLPISSTGHMILVDEFVSLAVSPDFLELFLVVIQIGAICAVLVLYFHKLNPFSPRKTAAEKRGTWRLWGMVVVGCIPAAAIGLTLDDFFSEHFYNAWTVAVALIVYGVVFIVIERHNRRREAAYLAAAGERRRAAGSRAAQQPVFERPRGKHARVPRDYYERPVAERAGDGVVDVYVGPGDDGDDAEQALFKVRTVDEIDWKTALKIGCFQMLAIIPGTSRSGSTIIGGMLCGCSRTAAAEFTFFLAIPVMFGWGLLKALKFVMGGLVMTTTEIAVLVTGIVTAFVVSILSIKFLMGYIKKNDFTAFGVYRIIVGVVVLAYFGCKLASIL</sequence>
<dbReference type="HAMAP" id="MF_01006">
    <property type="entry name" value="Undec_diphosphatase"/>
    <property type="match status" value="1"/>
</dbReference>
<keyword evidence="7 17" id="KW-0378">Hydrolase</keyword>
<evidence type="ECO:0000256" key="7">
    <source>
        <dbReference type="ARBA" id="ARBA00022801"/>
    </source>
</evidence>
<evidence type="ECO:0000256" key="8">
    <source>
        <dbReference type="ARBA" id="ARBA00022960"/>
    </source>
</evidence>
<proteinExistence type="inferred from homology"/>
<keyword evidence="13 17" id="KW-0961">Cell wall biogenesis/degradation</keyword>
<evidence type="ECO:0000256" key="15">
    <source>
        <dbReference type="ARBA" id="ARBA00032932"/>
    </source>
</evidence>
<evidence type="ECO:0000313" key="19">
    <source>
        <dbReference type="Proteomes" id="UP001430755"/>
    </source>
</evidence>
<evidence type="ECO:0000256" key="5">
    <source>
        <dbReference type="ARBA" id="ARBA00022475"/>
    </source>
</evidence>
<feature type="transmembrane region" description="Helical" evidence="17">
    <location>
        <begin position="44"/>
        <end position="65"/>
    </location>
</feature>
<name>A0ABS9WHV2_9ACTN</name>
<comment type="catalytic activity">
    <reaction evidence="16 17">
        <text>di-trans,octa-cis-undecaprenyl diphosphate + H2O = di-trans,octa-cis-undecaprenyl phosphate + phosphate + H(+)</text>
        <dbReference type="Rhea" id="RHEA:28094"/>
        <dbReference type="ChEBI" id="CHEBI:15377"/>
        <dbReference type="ChEBI" id="CHEBI:15378"/>
        <dbReference type="ChEBI" id="CHEBI:43474"/>
        <dbReference type="ChEBI" id="CHEBI:58405"/>
        <dbReference type="ChEBI" id="CHEBI:60392"/>
        <dbReference type="EC" id="3.6.1.27"/>
    </reaction>
</comment>
<dbReference type="Pfam" id="PF02673">
    <property type="entry name" value="BacA"/>
    <property type="match status" value="2"/>
</dbReference>
<evidence type="ECO:0000256" key="4">
    <source>
        <dbReference type="ARBA" id="ARBA00021581"/>
    </source>
</evidence>
<comment type="subcellular location">
    <subcellularLocation>
        <location evidence="1 17">Cell membrane</location>
        <topology evidence="1 17">Multi-pass membrane protein</topology>
    </subcellularLocation>
</comment>
<comment type="miscellaneous">
    <text evidence="17">Bacitracin is thought to be involved in the inhibition of peptidoglycan synthesis by sequestering undecaprenyl diphosphate, thereby reducing the pool of lipid carrier available.</text>
</comment>
<protein>
    <recommendedName>
        <fullName evidence="4 17">Undecaprenyl-diphosphatase</fullName>
        <ecNumber evidence="3 17">3.6.1.27</ecNumber>
    </recommendedName>
    <alternativeName>
        <fullName evidence="15 17">Bacitracin resistance protein</fullName>
    </alternativeName>
    <alternativeName>
        <fullName evidence="14 17">Undecaprenyl pyrophosphate phosphatase</fullName>
    </alternativeName>
</protein>
<keyword evidence="10 17" id="KW-1133">Transmembrane helix</keyword>
<evidence type="ECO:0000256" key="2">
    <source>
        <dbReference type="ARBA" id="ARBA00010621"/>
    </source>
</evidence>
<evidence type="ECO:0000256" key="12">
    <source>
        <dbReference type="ARBA" id="ARBA00023251"/>
    </source>
</evidence>
<evidence type="ECO:0000256" key="14">
    <source>
        <dbReference type="ARBA" id="ARBA00032707"/>
    </source>
</evidence>
<feature type="transmembrane region" description="Helical" evidence="17">
    <location>
        <begin position="86"/>
        <end position="104"/>
    </location>
</feature>
<organism evidence="18 19">
    <name type="scientific">Adlercreutzia faecimuris</name>
    <dbReference type="NCBI Taxonomy" id="2897341"/>
    <lineage>
        <taxon>Bacteria</taxon>
        <taxon>Bacillati</taxon>
        <taxon>Actinomycetota</taxon>
        <taxon>Coriobacteriia</taxon>
        <taxon>Eggerthellales</taxon>
        <taxon>Eggerthellaceae</taxon>
        <taxon>Adlercreutzia</taxon>
    </lineage>
</organism>
<evidence type="ECO:0000256" key="17">
    <source>
        <dbReference type="HAMAP-Rule" id="MF_01006"/>
    </source>
</evidence>
<keyword evidence="12 17" id="KW-0046">Antibiotic resistance</keyword>
<evidence type="ECO:0000256" key="9">
    <source>
        <dbReference type="ARBA" id="ARBA00022984"/>
    </source>
</evidence>
<gene>
    <name evidence="17" type="primary">uppP</name>
    <name evidence="18" type="ORF">LPT13_08665</name>
</gene>
<dbReference type="EMBL" id="JAJMLW010000003">
    <property type="protein sequence ID" value="MCI2242421.1"/>
    <property type="molecule type" value="Genomic_DNA"/>
</dbReference>
<accession>A0ABS9WHV2</accession>
<keyword evidence="8 17" id="KW-0133">Cell shape</keyword>
<dbReference type="PANTHER" id="PTHR30622:SF3">
    <property type="entry name" value="UNDECAPRENYL-DIPHOSPHATASE"/>
    <property type="match status" value="1"/>
</dbReference>
<feature type="transmembrane region" description="Helical" evidence="17">
    <location>
        <begin position="263"/>
        <end position="287"/>
    </location>
</feature>
<keyword evidence="11 17" id="KW-0472">Membrane</keyword>
<dbReference type="EC" id="3.6.1.27" evidence="3 17"/>
<reference evidence="18" key="1">
    <citation type="submission" date="2021-11" db="EMBL/GenBank/DDBJ databases">
        <title>A Novel Adlercreutzia Species, isolated from a Allomyrina dichotoma larva feces.</title>
        <authorList>
            <person name="Suh M.K."/>
        </authorList>
    </citation>
    <scope>NUCLEOTIDE SEQUENCE</scope>
    <source>
        <strain evidence="18">JBNU-10</strain>
    </source>
</reference>
<comment type="function">
    <text evidence="17">Catalyzes the dephosphorylation of undecaprenyl diphosphate (UPP). Confers resistance to bacitracin.</text>
</comment>
<evidence type="ECO:0000256" key="3">
    <source>
        <dbReference type="ARBA" id="ARBA00012374"/>
    </source>
</evidence>
<keyword evidence="6 17" id="KW-0812">Transmembrane</keyword>
<dbReference type="Proteomes" id="UP001430755">
    <property type="component" value="Unassembled WGS sequence"/>
</dbReference>